<proteinExistence type="predicted"/>
<dbReference type="EMBL" id="AP023189">
    <property type="protein sequence ID" value="BCG26458.1"/>
    <property type="molecule type" value="Genomic_DNA"/>
</dbReference>
<reference evidence="1 3" key="1">
    <citation type="submission" date="2020-05" db="EMBL/GenBank/DDBJ databases">
        <title>Characterization of novel class B3 metallo-beta-lactamase from novel Pseudomonas species.</title>
        <authorList>
            <person name="Yamada K."/>
            <person name="Aoki K."/>
            <person name="Ishii Y."/>
        </authorList>
    </citation>
    <scope>NUCLEOTIDE SEQUENCE [LARGE SCALE GENOMIC DNA]</scope>
    <source>
        <strain evidence="1 3">TUM18999</strain>
    </source>
</reference>
<accession>A0A6J4EAQ7</accession>
<dbReference type="KEGG" id="ptw:TUM18999_46490"/>
<dbReference type="EMBL" id="AP023189">
    <property type="protein sequence ID" value="BCG27554.1"/>
    <property type="molecule type" value="Genomic_DNA"/>
</dbReference>
<protein>
    <submittedName>
        <fullName evidence="1">Uncharacterized protein</fullName>
    </submittedName>
</protein>
<gene>
    <name evidence="1" type="ORF">TUM18999_46490</name>
    <name evidence="2" type="ORF">TUM18999_57450</name>
</gene>
<organism evidence="1 3">
    <name type="scientific">Pseudomonas tohonis</name>
    <dbReference type="NCBI Taxonomy" id="2725477"/>
    <lineage>
        <taxon>Bacteria</taxon>
        <taxon>Pseudomonadati</taxon>
        <taxon>Pseudomonadota</taxon>
        <taxon>Gammaproteobacteria</taxon>
        <taxon>Pseudomonadales</taxon>
        <taxon>Pseudomonadaceae</taxon>
        <taxon>Pseudomonas</taxon>
    </lineage>
</organism>
<name>A0A6J4EAQ7_9PSED</name>
<evidence type="ECO:0000313" key="2">
    <source>
        <dbReference type="EMBL" id="BCG27554.1"/>
    </source>
</evidence>
<dbReference type="KEGG" id="ptw:TUM18999_57450"/>
<dbReference type="AlphaFoldDB" id="A0A6J4EAQ7"/>
<dbReference type="Proteomes" id="UP000509383">
    <property type="component" value="Chromosome"/>
</dbReference>
<dbReference type="RefSeq" id="WP_173180410.1">
    <property type="nucleotide sequence ID" value="NZ_AP023189.1"/>
</dbReference>
<sequence length="161" mass="17197">MSNILTAVRRALITKVQGITTDNGFNTNLGHQVKTGWLNEVLPPKGPPLSGLPELFALIQKAPNRPPERGPAAIKAYPGFFVIGLVKCDLATYEDALDAMELDICQALLPASGVFPQGFPSGVTGLSLGASEPFPPGDGQRYAGVLVPIHITTIIQERIRR</sequence>
<evidence type="ECO:0000313" key="3">
    <source>
        <dbReference type="Proteomes" id="UP000509383"/>
    </source>
</evidence>
<evidence type="ECO:0000313" key="1">
    <source>
        <dbReference type="EMBL" id="BCG26458.1"/>
    </source>
</evidence>